<keyword evidence="1" id="KW-0472">Membrane</keyword>
<feature type="transmembrane region" description="Helical" evidence="1">
    <location>
        <begin position="104"/>
        <end position="125"/>
    </location>
</feature>
<dbReference type="AlphaFoldDB" id="I3ZZ65"/>
<evidence type="ECO:0000313" key="3">
    <source>
        <dbReference type="Proteomes" id="UP000006051"/>
    </source>
</evidence>
<feature type="transmembrane region" description="Helical" evidence="1">
    <location>
        <begin position="42"/>
        <end position="64"/>
    </location>
</feature>
<evidence type="ECO:0000256" key="1">
    <source>
        <dbReference type="SAM" id="Phobius"/>
    </source>
</evidence>
<name>I3ZZ65_ORNRL</name>
<feature type="transmembrane region" description="Helical" evidence="1">
    <location>
        <begin position="12"/>
        <end position="30"/>
    </location>
</feature>
<dbReference type="Proteomes" id="UP000006051">
    <property type="component" value="Chromosome"/>
</dbReference>
<dbReference type="STRING" id="867902.Ornrh_0803"/>
<dbReference type="HOGENOM" id="CLU_1904630_0_0_10"/>
<protein>
    <submittedName>
        <fullName evidence="2">Uncharacterized protein</fullName>
    </submittedName>
</protein>
<feature type="transmembrane region" description="Helical" evidence="1">
    <location>
        <begin position="76"/>
        <end position="98"/>
    </location>
</feature>
<dbReference type="RefSeq" id="WP_014790600.1">
    <property type="nucleotide sequence ID" value="NC_018016.1"/>
</dbReference>
<keyword evidence="1" id="KW-1133">Transmembrane helix</keyword>
<evidence type="ECO:0000313" key="2">
    <source>
        <dbReference type="EMBL" id="AFL96999.1"/>
    </source>
</evidence>
<dbReference type="GeneID" id="97257513"/>
<accession>I3ZZ65</accession>
<sequence>MSGKNNLKSINLYWSIISISLLFFGGIFSASLQGTAFRNLGFYFLAIGGGSLVAYFIYAFLYIVLTGDHSDRKTLVVTYIGACLLAIVGGLVGAMLYQPWGMQLFLSGIGAFIIFWVIVLFYYIFMYQDETEQK</sequence>
<dbReference type="EMBL" id="CP003283">
    <property type="protein sequence ID" value="AFL96999.1"/>
    <property type="molecule type" value="Genomic_DNA"/>
</dbReference>
<reference evidence="2 3" key="1">
    <citation type="submission" date="2012-06" db="EMBL/GenBank/DDBJ databases">
        <title>The complete genome of Ornithobacterium rhinotracheale DSM 15997.</title>
        <authorList>
            <consortium name="US DOE Joint Genome Institute (JGI-PGF)"/>
            <person name="Lucas S."/>
            <person name="Copeland A."/>
            <person name="Lapidus A."/>
            <person name="Goodwin L."/>
            <person name="Pitluck S."/>
            <person name="Peters L."/>
            <person name="Mikhailova N."/>
            <person name="Teshima H."/>
            <person name="Kyrpides N."/>
            <person name="Mavromatis K."/>
            <person name="Pagani I."/>
            <person name="Ivanova N."/>
            <person name="Ovchinnikova G."/>
            <person name="Zeytun A."/>
            <person name="Detter J.C."/>
            <person name="Han C."/>
            <person name="Land M."/>
            <person name="Hauser L."/>
            <person name="Markowitz V."/>
            <person name="Cheng J.-F."/>
            <person name="Hugenholtz P."/>
            <person name="Woyke T."/>
            <person name="Wu D."/>
            <person name="Lang E."/>
            <person name="Kopitz M."/>
            <person name="Brambilla E."/>
            <person name="Klenk H.-P."/>
            <person name="Eisen J.A."/>
        </authorList>
    </citation>
    <scope>NUCLEOTIDE SEQUENCE [LARGE SCALE GENOMIC DNA]</scope>
    <source>
        <strain evidence="3">ATCC 51463 / DSM 15997 / CCUG 23171 / LMG 9086</strain>
    </source>
</reference>
<keyword evidence="3" id="KW-1185">Reference proteome</keyword>
<dbReference type="KEGG" id="orh:Ornrh_0803"/>
<proteinExistence type="predicted"/>
<keyword evidence="1" id="KW-0812">Transmembrane</keyword>
<organism evidence="2 3">
    <name type="scientific">Ornithobacterium rhinotracheale (strain ATCC 51463 / DSM 15997 / CCUG 23171 / CIP 104009 / LMG 9086)</name>
    <dbReference type="NCBI Taxonomy" id="867902"/>
    <lineage>
        <taxon>Bacteria</taxon>
        <taxon>Pseudomonadati</taxon>
        <taxon>Bacteroidota</taxon>
        <taxon>Flavobacteriia</taxon>
        <taxon>Flavobacteriales</taxon>
        <taxon>Weeksellaceae</taxon>
        <taxon>Ornithobacterium</taxon>
    </lineage>
</organism>
<gene>
    <name evidence="2" type="ordered locus">Ornrh_0803</name>
</gene>